<dbReference type="EMBL" id="JAPUUL010000185">
    <property type="protein sequence ID" value="KAJ8132071.1"/>
    <property type="molecule type" value="Genomic_DNA"/>
</dbReference>
<evidence type="ECO:0000313" key="2">
    <source>
        <dbReference type="Proteomes" id="UP001153332"/>
    </source>
</evidence>
<reference evidence="1" key="1">
    <citation type="submission" date="2022-12" db="EMBL/GenBank/DDBJ databases">
        <title>Genome Sequence of Lasiodiplodia mahajangana.</title>
        <authorList>
            <person name="Buettner E."/>
        </authorList>
    </citation>
    <scope>NUCLEOTIDE SEQUENCE</scope>
    <source>
        <strain evidence="1">VT137</strain>
    </source>
</reference>
<name>A0ACC2JX95_9PEZI</name>
<organism evidence="1 2">
    <name type="scientific">Lasiodiplodia mahajangana</name>
    <dbReference type="NCBI Taxonomy" id="1108764"/>
    <lineage>
        <taxon>Eukaryota</taxon>
        <taxon>Fungi</taxon>
        <taxon>Dikarya</taxon>
        <taxon>Ascomycota</taxon>
        <taxon>Pezizomycotina</taxon>
        <taxon>Dothideomycetes</taxon>
        <taxon>Dothideomycetes incertae sedis</taxon>
        <taxon>Botryosphaeriales</taxon>
        <taxon>Botryosphaeriaceae</taxon>
        <taxon>Lasiodiplodia</taxon>
    </lineage>
</organism>
<evidence type="ECO:0000313" key="1">
    <source>
        <dbReference type="EMBL" id="KAJ8132071.1"/>
    </source>
</evidence>
<dbReference type="Proteomes" id="UP001153332">
    <property type="component" value="Unassembled WGS sequence"/>
</dbReference>
<sequence length="453" mass="51181">MDNTFPRGISNSLASSSSNVRASSARAKRDAVDARRVLRTIKQIKENTYKINKGGRGGKYLVQRTLHYSGYKLLQEELKKAENRELSEYVNGDKFRFDYLRRPYKGDKQLIIHMPSTFREAMAGRLGDIIIGWLVKIKNGTLCSVDNSREETMRIASGISSTLATRVKCHEPRDDQLEPDLSFTNQDCTVADLAVEVAWSQRNLRLPNRATRYIEGKRGAIRTVIGINMNDIYRGGSCATFSAWKAQHDGDSWKRTTEVDKKEFLDANGQPVDNCELLVSLKDFICSRQARMFEDFEDVALKIPSTTLYDVYKSSFRRHIMSEAEEGIEKIKEKADNASERLAGIEAIMLQQRTGNDRRRTSTRNKELADAQAALLEVENEIGKIKDGLEGVNETMGRVDNRMEIVEEQRVEVENTVTELEIKLAGMRAKEEGIVGGSGKSKVSKVRSGHERL</sequence>
<comment type="caution">
    <text evidence="1">The sequence shown here is derived from an EMBL/GenBank/DDBJ whole genome shotgun (WGS) entry which is preliminary data.</text>
</comment>
<proteinExistence type="predicted"/>
<keyword evidence="2" id="KW-1185">Reference proteome</keyword>
<protein>
    <submittedName>
        <fullName evidence="1">Uncharacterized protein</fullName>
    </submittedName>
</protein>
<gene>
    <name evidence="1" type="ORF">O1611_g1553</name>
</gene>
<accession>A0ACC2JX95</accession>